<reference evidence="1 2" key="1">
    <citation type="submission" date="2016-10" db="EMBL/GenBank/DDBJ databases">
        <title>Draft Genome sequence of Alkanindiges sp. strain H1.</title>
        <authorList>
            <person name="Subhash Y."/>
            <person name="Lee S."/>
        </authorList>
    </citation>
    <scope>NUCLEOTIDE SEQUENCE [LARGE SCALE GENOMIC DNA]</scope>
    <source>
        <strain evidence="1 2">H1</strain>
    </source>
</reference>
<dbReference type="Proteomes" id="UP000192132">
    <property type="component" value="Unassembled WGS sequence"/>
</dbReference>
<comment type="caution">
    <text evidence="1">The sequence shown here is derived from an EMBL/GenBank/DDBJ whole genome shotgun (WGS) entry which is preliminary data.</text>
</comment>
<protein>
    <submittedName>
        <fullName evidence="1">Uncharacterized protein</fullName>
    </submittedName>
</protein>
<dbReference type="OrthoDB" id="9853510at2"/>
<accession>A0A1S8CTD5</accession>
<evidence type="ECO:0000313" key="1">
    <source>
        <dbReference type="EMBL" id="ONG38400.1"/>
    </source>
</evidence>
<dbReference type="AlphaFoldDB" id="A0A1S8CTD5"/>
<evidence type="ECO:0000313" key="2">
    <source>
        <dbReference type="Proteomes" id="UP000192132"/>
    </source>
</evidence>
<keyword evidence="2" id="KW-1185">Reference proteome</keyword>
<proteinExistence type="predicted"/>
<gene>
    <name evidence="1" type="ORF">BKE30_12890</name>
</gene>
<name>A0A1S8CTD5_9GAMM</name>
<organism evidence="1 2">
    <name type="scientific">Alkanindiges hydrocarboniclasticus</name>
    <dbReference type="NCBI Taxonomy" id="1907941"/>
    <lineage>
        <taxon>Bacteria</taxon>
        <taxon>Pseudomonadati</taxon>
        <taxon>Pseudomonadota</taxon>
        <taxon>Gammaproteobacteria</taxon>
        <taxon>Moraxellales</taxon>
        <taxon>Moraxellaceae</taxon>
        <taxon>Alkanindiges</taxon>
    </lineage>
</organism>
<dbReference type="RefSeq" id="WP_076879011.1">
    <property type="nucleotide sequence ID" value="NZ_MLCN01000034.1"/>
</dbReference>
<dbReference type="EMBL" id="MLCN01000034">
    <property type="protein sequence ID" value="ONG38400.1"/>
    <property type="molecule type" value="Genomic_DNA"/>
</dbReference>
<sequence length="124" mass="14603">MLVQDILKAVFDNTETLRHAKEVLFKDYLDIINSENQEIYILYFDDIGQKKIDIHEIKFSIESIVFQYDHMVGDNKVRVIVRVGDTRAKYGLVTSSLGRLILYYSGEPFDEDLYPYSSDYLYQE</sequence>